<protein>
    <submittedName>
        <fullName evidence="2">Uncharacterized protein</fullName>
    </submittedName>
</protein>
<dbReference type="Proteomes" id="UP000322873">
    <property type="component" value="Unassembled WGS sequence"/>
</dbReference>
<feature type="compositionally biased region" description="Basic and acidic residues" evidence="1">
    <location>
        <begin position="135"/>
        <end position="153"/>
    </location>
</feature>
<feature type="region of interest" description="Disordered" evidence="1">
    <location>
        <begin position="193"/>
        <end position="213"/>
    </location>
</feature>
<dbReference type="AlphaFoldDB" id="A0A5M9JR93"/>
<dbReference type="EMBL" id="VICG01000005">
    <property type="protein sequence ID" value="KAA8572024.1"/>
    <property type="molecule type" value="Genomic_DNA"/>
</dbReference>
<proteinExistence type="predicted"/>
<evidence type="ECO:0000313" key="3">
    <source>
        <dbReference type="Proteomes" id="UP000322873"/>
    </source>
</evidence>
<evidence type="ECO:0000256" key="1">
    <source>
        <dbReference type="SAM" id="MobiDB-lite"/>
    </source>
</evidence>
<accession>A0A5M9JR93</accession>
<gene>
    <name evidence="2" type="ORF">EYC84_001954</name>
</gene>
<sequence length="213" mass="23615">MDGDCDVRWLDLLDVRKHGSTKARKHESINSPPGRKEARVGDCDMSGFSSLSLSDSQPIMKNVSHARSFVSKNFIIVVEPIIIKSPLPPPSRRIMRCDAIRQTDPIIRVSWNITSVPMQQSTKPDMRTDQRKMKAAARVDGDARRPERKGAREKGHRPSWGKSGGCGHAKLEGGPSYGSKLCCCKASGRRCESERKEGGGEEQENLALRCSEK</sequence>
<keyword evidence="3" id="KW-1185">Reference proteome</keyword>
<name>A0A5M9JR93_MONFR</name>
<reference evidence="2 3" key="1">
    <citation type="submission" date="2019-06" db="EMBL/GenBank/DDBJ databases">
        <title>Genome Sequence of the Brown Rot Fungal Pathogen Monilinia fructicola.</title>
        <authorList>
            <person name="De Miccolis Angelini R.M."/>
            <person name="Landi L."/>
            <person name="Abate D."/>
            <person name="Pollastro S."/>
            <person name="Romanazzi G."/>
            <person name="Faretra F."/>
        </authorList>
    </citation>
    <scope>NUCLEOTIDE SEQUENCE [LARGE SCALE GENOMIC DNA]</scope>
    <source>
        <strain evidence="2 3">Mfrc123</strain>
    </source>
</reference>
<comment type="caution">
    <text evidence="2">The sequence shown here is derived from an EMBL/GenBank/DDBJ whole genome shotgun (WGS) entry which is preliminary data.</text>
</comment>
<organism evidence="2 3">
    <name type="scientific">Monilinia fructicola</name>
    <name type="common">Brown rot fungus</name>
    <name type="synonym">Ciboria fructicola</name>
    <dbReference type="NCBI Taxonomy" id="38448"/>
    <lineage>
        <taxon>Eukaryota</taxon>
        <taxon>Fungi</taxon>
        <taxon>Dikarya</taxon>
        <taxon>Ascomycota</taxon>
        <taxon>Pezizomycotina</taxon>
        <taxon>Leotiomycetes</taxon>
        <taxon>Helotiales</taxon>
        <taxon>Sclerotiniaceae</taxon>
        <taxon>Monilinia</taxon>
    </lineage>
</organism>
<feature type="region of interest" description="Disordered" evidence="1">
    <location>
        <begin position="135"/>
        <end position="177"/>
    </location>
</feature>
<evidence type="ECO:0000313" key="2">
    <source>
        <dbReference type="EMBL" id="KAA8572024.1"/>
    </source>
</evidence>